<evidence type="ECO:0000256" key="5">
    <source>
        <dbReference type="ARBA" id="ARBA00018080"/>
    </source>
</evidence>
<evidence type="ECO:0000313" key="13">
    <source>
        <dbReference type="EMBL" id="CEL23979.1"/>
    </source>
</evidence>
<keyword evidence="6" id="KW-0028">Amino-acid biosynthesis</keyword>
<keyword evidence="10 13" id="KW-0456">Lyase</keyword>
<evidence type="ECO:0000313" key="12">
    <source>
        <dbReference type="EMBL" id="AIS32812.1"/>
    </source>
</evidence>
<dbReference type="EMBL" id="LN734822">
    <property type="protein sequence ID" value="CEL23979.1"/>
    <property type="molecule type" value="Genomic_DNA"/>
</dbReference>
<dbReference type="GO" id="GO:0004640">
    <property type="term" value="F:phosphoribosylanthranilate isomerase activity"/>
    <property type="evidence" value="ECO:0007669"/>
    <property type="project" value="TreeGrafter"/>
</dbReference>
<dbReference type="RefSeq" id="WP_048085661.1">
    <property type="nucleotide sequence ID" value="NZ_CALCVY010000217.1"/>
</dbReference>
<dbReference type="GO" id="GO:0004425">
    <property type="term" value="F:indole-3-glycerol-phosphate synthase activity"/>
    <property type="evidence" value="ECO:0007669"/>
    <property type="project" value="UniProtKB-EC"/>
</dbReference>
<dbReference type="InterPro" id="IPR045186">
    <property type="entry name" value="Indole-3-glycerol_P_synth"/>
</dbReference>
<name>A0A089ZFC3_METFO</name>
<dbReference type="OrthoDB" id="15223at2157"/>
<evidence type="ECO:0000256" key="10">
    <source>
        <dbReference type="ARBA" id="ARBA00023239"/>
    </source>
</evidence>
<dbReference type="EMBL" id="JADIIL010000011">
    <property type="protein sequence ID" value="MBF4474307.1"/>
    <property type="molecule type" value="Genomic_DNA"/>
</dbReference>
<evidence type="ECO:0000256" key="2">
    <source>
        <dbReference type="ARBA" id="ARBA00004696"/>
    </source>
</evidence>
<reference evidence="14" key="3">
    <citation type="submission" date="2020-10" db="EMBL/GenBank/DDBJ databases">
        <title>Dehalococcoides mccartyi of a TCE/Cr reducing biochatode.</title>
        <authorList>
            <person name="Matturro B."/>
        </authorList>
    </citation>
    <scope>NUCLEOTIDE SEQUENCE</scope>
    <source>
        <strain evidence="14">Bin2</strain>
    </source>
</reference>
<protein>
    <recommendedName>
        <fullName evidence="5">Indole-3-glycerol phosphate synthase</fullName>
        <ecNumber evidence="4">4.1.1.48</ecNumber>
    </recommendedName>
</protein>
<dbReference type="InterPro" id="IPR011060">
    <property type="entry name" value="RibuloseP-bd_barrel"/>
</dbReference>
<dbReference type="FunFam" id="3.20.20.70:FF:000024">
    <property type="entry name" value="Indole-3-glycerol phosphate synthase"/>
    <property type="match status" value="1"/>
</dbReference>
<evidence type="ECO:0000313" key="14">
    <source>
        <dbReference type="EMBL" id="MBF4474307.1"/>
    </source>
</evidence>
<dbReference type="AlphaFoldDB" id="A0A089ZFC3"/>
<evidence type="ECO:0000256" key="4">
    <source>
        <dbReference type="ARBA" id="ARBA00012362"/>
    </source>
</evidence>
<keyword evidence="8" id="KW-0822">Tryptophan biosynthesis</keyword>
<evidence type="ECO:0000256" key="7">
    <source>
        <dbReference type="ARBA" id="ARBA00022793"/>
    </source>
</evidence>
<comment type="similarity">
    <text evidence="3">Belongs to the TrpC family.</text>
</comment>
<reference evidence="13" key="2">
    <citation type="submission" date="2014-09" db="EMBL/GenBank/DDBJ databases">
        <authorList>
            <person name="Bishop-Lilly K.A."/>
            <person name="Broomall S.M."/>
            <person name="Chain P.S."/>
            <person name="Chertkov O."/>
            <person name="Coyne S.R."/>
            <person name="Daligault H.E."/>
            <person name="Davenport K.W."/>
            <person name="Erkkila T."/>
            <person name="Frey K.G."/>
            <person name="Gibbons H.S."/>
            <person name="Gu W."/>
            <person name="Jaissle J."/>
            <person name="Johnson S.L."/>
            <person name="Koroleva G.I."/>
            <person name="Ladner J.T."/>
            <person name="Lo C.-C."/>
            <person name="Minogue T.D."/>
            <person name="Munk C."/>
            <person name="Palacios G.F."/>
            <person name="Redden C.L."/>
            <person name="Rosenzweig C.N."/>
            <person name="Scholz M.B."/>
            <person name="Teshima H."/>
            <person name="Xu Y."/>
        </authorList>
    </citation>
    <scope>NUCLEOTIDE SEQUENCE</scope>
    <source>
        <strain evidence="13">Mb9</strain>
    </source>
</reference>
<dbReference type="Pfam" id="PF00218">
    <property type="entry name" value="IGPS"/>
    <property type="match status" value="1"/>
</dbReference>
<gene>
    <name evidence="12" type="primary">trpC</name>
    <name evidence="12" type="ORF">BRM9_2008</name>
    <name evidence="14" type="ORF">ISP06_02390</name>
    <name evidence="13" type="ORF">MB9_0331</name>
</gene>
<evidence type="ECO:0000256" key="8">
    <source>
        <dbReference type="ARBA" id="ARBA00022822"/>
    </source>
</evidence>
<keyword evidence="9" id="KW-0057">Aromatic amino acid biosynthesis</keyword>
<proteinExistence type="inferred from homology"/>
<dbReference type="STRING" id="2162.BRM9_2008"/>
<dbReference type="PANTHER" id="PTHR22854">
    <property type="entry name" value="TRYPTOPHAN BIOSYNTHESIS PROTEIN"/>
    <property type="match status" value="1"/>
</dbReference>
<dbReference type="InterPro" id="IPR013798">
    <property type="entry name" value="Indole-3-glycerol_P_synth_dom"/>
</dbReference>
<dbReference type="Proteomes" id="UP000062768">
    <property type="component" value="Chromosome I"/>
</dbReference>
<dbReference type="PROSITE" id="PS00614">
    <property type="entry name" value="IGPS"/>
    <property type="match status" value="1"/>
</dbReference>
<dbReference type="EMBL" id="CP006933">
    <property type="protein sequence ID" value="AIS32812.1"/>
    <property type="molecule type" value="Genomic_DNA"/>
</dbReference>
<evidence type="ECO:0000256" key="9">
    <source>
        <dbReference type="ARBA" id="ARBA00023141"/>
    </source>
</evidence>
<evidence type="ECO:0000313" key="15">
    <source>
        <dbReference type="Proteomes" id="UP000029661"/>
    </source>
</evidence>
<dbReference type="UniPathway" id="UPA00035">
    <property type="reaction ID" value="UER00043"/>
</dbReference>
<evidence type="ECO:0000256" key="3">
    <source>
        <dbReference type="ARBA" id="ARBA00008737"/>
    </source>
</evidence>
<evidence type="ECO:0000313" key="16">
    <source>
        <dbReference type="Proteomes" id="UP000062768"/>
    </source>
</evidence>
<sequence>MKFTDIITERQRVLELRKKYQPLSDLKENIKRVKLRTDFKKSLNKEYEVSIICEYKPASPSLGEISQLTVGDVIPQFEEGGASAVSVLTEESFFKSNIDNLKLACKITRLPLLRKDFILDPYQIYEARAYGASAVLLMAGVYPDLGEGIELCNYLDLDALVECKTREEIEIAIKAGAEIIGVNNRDFNDFSIDLGRTEKLASFIPSNITLVSESGVKTPEDVKLLSQFGVNAILVGSSIMTSSNIHKKVKQLVNAGNSVISGDNPVTTGNFQV</sequence>
<dbReference type="PANTHER" id="PTHR22854:SF2">
    <property type="entry name" value="INDOLE-3-GLYCEROL-PHOSPHATE SYNTHASE"/>
    <property type="match status" value="1"/>
</dbReference>
<dbReference type="CDD" id="cd00331">
    <property type="entry name" value="IGPS"/>
    <property type="match status" value="1"/>
</dbReference>
<feature type="domain" description="Indole-3-glycerol phosphate synthase" evidence="11">
    <location>
        <begin position="5"/>
        <end position="252"/>
    </location>
</feature>
<dbReference type="InterPro" id="IPR013785">
    <property type="entry name" value="Aldolase_TIM"/>
</dbReference>
<comment type="pathway">
    <text evidence="2">Amino-acid biosynthesis; L-tryptophan biosynthesis; L-tryptophan from chorismate: step 4/5.</text>
</comment>
<evidence type="ECO:0000259" key="11">
    <source>
        <dbReference type="Pfam" id="PF00218"/>
    </source>
</evidence>
<comment type="catalytic activity">
    <reaction evidence="1">
        <text>1-(2-carboxyphenylamino)-1-deoxy-D-ribulose 5-phosphate + H(+) = (1S,2R)-1-C-(indol-3-yl)glycerol 3-phosphate + CO2 + H2O</text>
        <dbReference type="Rhea" id="RHEA:23476"/>
        <dbReference type="ChEBI" id="CHEBI:15377"/>
        <dbReference type="ChEBI" id="CHEBI:15378"/>
        <dbReference type="ChEBI" id="CHEBI:16526"/>
        <dbReference type="ChEBI" id="CHEBI:58613"/>
        <dbReference type="ChEBI" id="CHEBI:58866"/>
        <dbReference type="EC" id="4.1.1.48"/>
    </reaction>
</comment>
<organism evidence="12 15">
    <name type="scientific">Methanobacterium formicicum</name>
    <dbReference type="NCBI Taxonomy" id="2162"/>
    <lineage>
        <taxon>Archaea</taxon>
        <taxon>Methanobacteriati</taxon>
        <taxon>Methanobacteriota</taxon>
        <taxon>Methanomada group</taxon>
        <taxon>Methanobacteria</taxon>
        <taxon>Methanobacteriales</taxon>
        <taxon>Methanobacteriaceae</taxon>
        <taxon>Methanobacterium</taxon>
    </lineage>
</organism>
<dbReference type="PATRIC" id="fig|2162.10.peg.341"/>
<dbReference type="InterPro" id="IPR001468">
    <property type="entry name" value="Indole-3-GlycerolPSynthase_CS"/>
</dbReference>
<evidence type="ECO:0000256" key="6">
    <source>
        <dbReference type="ARBA" id="ARBA00022605"/>
    </source>
</evidence>
<dbReference type="SUPFAM" id="SSF51366">
    <property type="entry name" value="Ribulose-phoshate binding barrel"/>
    <property type="match status" value="1"/>
</dbReference>
<dbReference type="Proteomes" id="UP000029661">
    <property type="component" value="Chromosome"/>
</dbReference>
<dbReference type="GeneID" id="26738594"/>
<dbReference type="GO" id="GO:0000162">
    <property type="term" value="P:L-tryptophan biosynthetic process"/>
    <property type="evidence" value="ECO:0007669"/>
    <property type="project" value="UniProtKB-UniPathway"/>
</dbReference>
<reference evidence="12" key="1">
    <citation type="submission" date="2013-12" db="EMBL/GenBank/DDBJ databases">
        <title>The complete genome sequence of Methanobacterium sp. BRM9.</title>
        <authorList>
            <consortium name="Pastoral Greenhouse Gas Research Consortium"/>
            <person name="Kelly W.J."/>
            <person name="Leahy S.C."/>
            <person name="Perry R."/>
            <person name="Li D."/>
            <person name="Altermann E."/>
            <person name="Lambie S.C."/>
            <person name="Attwood G.T."/>
        </authorList>
    </citation>
    <scope>NUCLEOTIDE SEQUENCE [LARGE SCALE GENOMIC DNA]</scope>
    <source>
        <strain evidence="12">BRM9</strain>
    </source>
</reference>
<dbReference type="EC" id="4.1.1.48" evidence="4"/>
<dbReference type="Gene3D" id="3.20.20.70">
    <property type="entry name" value="Aldolase class I"/>
    <property type="match status" value="1"/>
</dbReference>
<dbReference type="KEGG" id="mfc:BRM9_2008"/>
<dbReference type="Proteomes" id="UP000606900">
    <property type="component" value="Unassembled WGS sequence"/>
</dbReference>
<keyword evidence="7" id="KW-0210">Decarboxylase</keyword>
<accession>A0A089ZFC3</accession>
<evidence type="ECO:0000256" key="1">
    <source>
        <dbReference type="ARBA" id="ARBA00001633"/>
    </source>
</evidence>
<keyword evidence="16" id="KW-1185">Reference proteome</keyword>